<feature type="compositionally biased region" description="Gly residues" evidence="1">
    <location>
        <begin position="294"/>
        <end position="320"/>
    </location>
</feature>
<keyword evidence="3" id="KW-1185">Reference proteome</keyword>
<feature type="compositionally biased region" description="Acidic residues" evidence="1">
    <location>
        <begin position="831"/>
        <end position="846"/>
    </location>
</feature>
<name>A0A9W6BHY4_9CHLO</name>
<feature type="compositionally biased region" description="Basic and acidic residues" evidence="1">
    <location>
        <begin position="425"/>
        <end position="434"/>
    </location>
</feature>
<feature type="compositionally biased region" description="Low complexity" evidence="1">
    <location>
        <begin position="804"/>
        <end position="815"/>
    </location>
</feature>
<proteinExistence type="predicted"/>
<protein>
    <submittedName>
        <fullName evidence="2">Uncharacterized protein</fullName>
    </submittedName>
</protein>
<gene>
    <name evidence="2" type="primary">PLEST003370</name>
    <name evidence="2" type="ORF">PLESTB_000641000</name>
</gene>
<feature type="region of interest" description="Disordered" evidence="1">
    <location>
        <begin position="425"/>
        <end position="513"/>
    </location>
</feature>
<feature type="compositionally biased region" description="Basic residues" evidence="1">
    <location>
        <begin position="626"/>
        <end position="640"/>
    </location>
</feature>
<feature type="compositionally biased region" description="Basic and acidic residues" evidence="1">
    <location>
        <begin position="485"/>
        <end position="501"/>
    </location>
</feature>
<evidence type="ECO:0000313" key="3">
    <source>
        <dbReference type="Proteomes" id="UP001165080"/>
    </source>
</evidence>
<organism evidence="2 3">
    <name type="scientific">Pleodorina starrii</name>
    <dbReference type="NCBI Taxonomy" id="330485"/>
    <lineage>
        <taxon>Eukaryota</taxon>
        <taxon>Viridiplantae</taxon>
        <taxon>Chlorophyta</taxon>
        <taxon>core chlorophytes</taxon>
        <taxon>Chlorophyceae</taxon>
        <taxon>CS clade</taxon>
        <taxon>Chlamydomonadales</taxon>
        <taxon>Volvocaceae</taxon>
        <taxon>Pleodorina</taxon>
    </lineage>
</organism>
<accession>A0A9W6BHY4</accession>
<feature type="compositionally biased region" description="Low complexity" evidence="1">
    <location>
        <begin position="254"/>
        <end position="266"/>
    </location>
</feature>
<feature type="region of interest" description="Disordered" evidence="1">
    <location>
        <begin position="547"/>
        <end position="665"/>
    </location>
</feature>
<feature type="compositionally biased region" description="Basic and acidic residues" evidence="1">
    <location>
        <begin position="847"/>
        <end position="863"/>
    </location>
</feature>
<comment type="caution">
    <text evidence="2">The sequence shown here is derived from an EMBL/GenBank/DDBJ whole genome shotgun (WGS) entry which is preliminary data.</text>
</comment>
<feature type="compositionally biased region" description="Basic and acidic residues" evidence="1">
    <location>
        <begin position="684"/>
        <end position="693"/>
    </location>
</feature>
<feature type="compositionally biased region" description="Gly residues" evidence="1">
    <location>
        <begin position="62"/>
        <end position="74"/>
    </location>
</feature>
<feature type="compositionally biased region" description="Acidic residues" evidence="1">
    <location>
        <begin position="876"/>
        <end position="888"/>
    </location>
</feature>
<evidence type="ECO:0000256" key="1">
    <source>
        <dbReference type="SAM" id="MobiDB-lite"/>
    </source>
</evidence>
<reference evidence="2 3" key="1">
    <citation type="journal article" date="2023" name="Commun. Biol.">
        <title>Reorganization of the ancestral sex-determining regions during the evolution of trioecy in Pleodorina starrii.</title>
        <authorList>
            <person name="Takahashi K."/>
            <person name="Suzuki S."/>
            <person name="Kawai-Toyooka H."/>
            <person name="Yamamoto K."/>
            <person name="Hamaji T."/>
            <person name="Ootsuki R."/>
            <person name="Yamaguchi H."/>
            <person name="Kawachi M."/>
            <person name="Higashiyama T."/>
            <person name="Nozaki H."/>
        </authorList>
    </citation>
    <scope>NUCLEOTIDE SEQUENCE [LARGE SCALE GENOMIC DNA]</scope>
    <source>
        <strain evidence="2 3">NIES-4479</strain>
    </source>
</reference>
<evidence type="ECO:0000313" key="2">
    <source>
        <dbReference type="EMBL" id="GLC52541.1"/>
    </source>
</evidence>
<feature type="compositionally biased region" description="Acidic residues" evidence="1">
    <location>
        <begin position="895"/>
        <end position="910"/>
    </location>
</feature>
<feature type="compositionally biased region" description="Acidic residues" evidence="1">
    <location>
        <begin position="923"/>
        <end position="948"/>
    </location>
</feature>
<feature type="compositionally biased region" description="Basic and acidic residues" evidence="1">
    <location>
        <begin position="82"/>
        <end position="102"/>
    </location>
</feature>
<feature type="compositionally biased region" description="Basic and acidic residues" evidence="1">
    <location>
        <begin position="556"/>
        <end position="566"/>
    </location>
</feature>
<dbReference type="Proteomes" id="UP001165080">
    <property type="component" value="Unassembled WGS sequence"/>
</dbReference>
<sequence length="955" mass="97328">MAEDTHDQGTPSALRPRAGWEKSARNPEAQTSSDAGEFDQSIFKEAQQGHRLSRATSPNSVRGGGRGDGNGGGEAFPPDMEGAPRADGRPAWDSRFHLERTAWETQPRTVLLRPPSTNAFPGSGTGAGASSVRRSLPTHTGGRGGGGGGGGGGFGSGFSDGGGGGGGGYSPGGTRRTSGYDSLDNGDAGARAGGGYVIGSTDGNGTRTTILPGLYAASPPMWASPYGDQQQQQQSPGNGRHHPTSPGPSPPPAAVASPGAGATTTPRVPRIDLHESYIGRAYSPDQSYMRGSRAMGGGGGRGSVDGGGAAAGGGDSGGQQQGAAVAEAREGEGGGGVDGHGTHLPALERVYFGKKAVGGRASGEKDAAAGDKAWPASKANSQQAAVQALGALYMPGGKLPMREPRSARAEVAAAAPALGMRACHSNDGDVERRGGSLSGGAAYGGAATDRSRDVSPGPGGVWRPSGCQPIPESAPAVPRNTHRSVSGEEKTETQEEADRRRAAPRNPAIYSPERYPLVGQGWFMPPEKFPPNPVYAGVKAKYLESRPPRVSTGEDEAAKNLPDIHTKPWLTPGKHLVTDSSSPPPKMTGTAGARPSYAFSPTATGTSVAGTGTQRSNKGGGGGTGRRGRSPVKGRKKRGASRSGSSGRSGSGSGSESGEEGVEGDREVLAVIRGVRLMSIVKRQNMEDEARLEAEEDAEMDSESSQRPQAHQAEEGAEEGTGEARRDEQAGQEDSDAAPGAAEGRRAAGRSTSSSVGRADRGRGSEEEGEEAGGRGGSAGRASDGPGVGGGRVNSRGSSRRSSRSSQGSARGGRSLTEARGPAVALAQTAEADEGKEDEEYGEEGDADRPAVSRDVSDRRREEAEEQEQEDRGRQEEEEEEEREEEGEQQAGGDETYDGDGGDDEDDDDGLAAAAAMAGLGDGDGDAADEVADGDGDGAEEEAGDDDNGGTGSWD</sequence>
<dbReference type="AlphaFoldDB" id="A0A9W6BHY4"/>
<dbReference type="EMBL" id="BRXU01000006">
    <property type="protein sequence ID" value="GLC52541.1"/>
    <property type="molecule type" value="Genomic_DNA"/>
</dbReference>
<feature type="compositionally biased region" description="Low complexity" evidence="1">
    <location>
        <begin position="602"/>
        <end position="617"/>
    </location>
</feature>
<feature type="region of interest" description="Disordered" evidence="1">
    <location>
        <begin position="677"/>
        <end position="955"/>
    </location>
</feature>
<feature type="compositionally biased region" description="Gly residues" evidence="1">
    <location>
        <begin position="141"/>
        <end position="171"/>
    </location>
</feature>
<feature type="region of interest" description="Disordered" evidence="1">
    <location>
        <begin position="1"/>
        <end position="342"/>
    </location>
</feature>